<dbReference type="PANTHER" id="PTHR45927">
    <property type="entry name" value="LYSM-DOMAIN RECEPTOR-LIKE KINASE-RELATED"/>
    <property type="match status" value="1"/>
</dbReference>
<dbReference type="OrthoDB" id="850341at2759"/>
<dbReference type="InterPro" id="IPR011009">
    <property type="entry name" value="Kinase-like_dom_sf"/>
</dbReference>
<reference evidence="2 3" key="1">
    <citation type="submission" date="2020-10" db="EMBL/GenBank/DDBJ databases">
        <title>Plant Genome Project.</title>
        <authorList>
            <person name="Zhang R.-G."/>
        </authorList>
    </citation>
    <scope>NUCLEOTIDE SEQUENCE [LARGE SCALE GENOMIC DNA]</scope>
    <source>
        <strain evidence="2">FAFU-HL-1</strain>
        <tissue evidence="2">Leaf</tissue>
    </source>
</reference>
<dbReference type="EMBL" id="JADGMS010000007">
    <property type="protein sequence ID" value="KAF9678383.1"/>
    <property type="molecule type" value="Genomic_DNA"/>
</dbReference>
<feature type="domain" description="Serine-threonine/tyrosine-protein kinase catalytic" evidence="1">
    <location>
        <begin position="24"/>
        <end position="103"/>
    </location>
</feature>
<dbReference type="PANTHER" id="PTHR45927:SF5">
    <property type="entry name" value="PROTEIN KINASE DOMAIN-CONTAINING PROTEIN"/>
    <property type="match status" value="1"/>
</dbReference>
<evidence type="ECO:0000313" key="3">
    <source>
        <dbReference type="Proteomes" id="UP000657918"/>
    </source>
</evidence>
<organism evidence="2 3">
    <name type="scientific">Salix dunnii</name>
    <dbReference type="NCBI Taxonomy" id="1413687"/>
    <lineage>
        <taxon>Eukaryota</taxon>
        <taxon>Viridiplantae</taxon>
        <taxon>Streptophyta</taxon>
        <taxon>Embryophyta</taxon>
        <taxon>Tracheophyta</taxon>
        <taxon>Spermatophyta</taxon>
        <taxon>Magnoliopsida</taxon>
        <taxon>eudicotyledons</taxon>
        <taxon>Gunneridae</taxon>
        <taxon>Pentapetalae</taxon>
        <taxon>rosids</taxon>
        <taxon>fabids</taxon>
        <taxon>Malpighiales</taxon>
        <taxon>Salicaceae</taxon>
        <taxon>Saliceae</taxon>
        <taxon>Salix</taxon>
    </lineage>
</organism>
<dbReference type="AlphaFoldDB" id="A0A835N263"/>
<dbReference type="GO" id="GO:0004672">
    <property type="term" value="F:protein kinase activity"/>
    <property type="evidence" value="ECO:0007669"/>
    <property type="project" value="InterPro"/>
</dbReference>
<dbReference type="Gene3D" id="1.10.510.10">
    <property type="entry name" value="Transferase(Phosphotransferase) domain 1"/>
    <property type="match status" value="1"/>
</dbReference>
<dbReference type="Pfam" id="PF07714">
    <property type="entry name" value="PK_Tyr_Ser-Thr"/>
    <property type="match status" value="1"/>
</dbReference>
<accession>A0A835N263</accession>
<protein>
    <recommendedName>
        <fullName evidence="1">Serine-threonine/tyrosine-protein kinase catalytic domain-containing protein</fullName>
    </recommendedName>
</protein>
<gene>
    <name evidence="2" type="ORF">SADUNF_Sadunf07G0029300</name>
</gene>
<dbReference type="Proteomes" id="UP000657918">
    <property type="component" value="Unassembled WGS sequence"/>
</dbReference>
<name>A0A835N263_9ROSI</name>
<dbReference type="InterPro" id="IPR001245">
    <property type="entry name" value="Ser-Thr/Tyr_kinase_cat_dom"/>
</dbReference>
<sequence length="138" mass="15410">MCLINHFNLIRPYAAFRVGGLGFRFALDVANGLHCLHNFTDPTCVYKRICSSIVLLNRYLRDKIGSFSLAYSLKEEEYTSSSMTYTAPEYIEYGLVTPEIDTYRSLSDGIAQYGAFPANGEVESSLLGTRARKQTKAG</sequence>
<dbReference type="SUPFAM" id="SSF56112">
    <property type="entry name" value="Protein kinase-like (PK-like)"/>
    <property type="match status" value="1"/>
</dbReference>
<dbReference type="InterPro" id="IPR052611">
    <property type="entry name" value="Plant_RLK_LysM"/>
</dbReference>
<evidence type="ECO:0000313" key="2">
    <source>
        <dbReference type="EMBL" id="KAF9678383.1"/>
    </source>
</evidence>
<comment type="caution">
    <text evidence="2">The sequence shown here is derived from an EMBL/GenBank/DDBJ whole genome shotgun (WGS) entry which is preliminary data.</text>
</comment>
<keyword evidence="3" id="KW-1185">Reference proteome</keyword>
<proteinExistence type="predicted"/>
<evidence type="ECO:0000259" key="1">
    <source>
        <dbReference type="Pfam" id="PF07714"/>
    </source>
</evidence>